<dbReference type="GO" id="GO:1990904">
    <property type="term" value="C:ribonucleoprotein complex"/>
    <property type="evidence" value="ECO:0000318"/>
    <property type="project" value="GO_Central"/>
</dbReference>
<evidence type="ECO:0000313" key="7">
    <source>
        <dbReference type="JaponicusDB" id="SJAG_04271"/>
    </source>
</evidence>
<evidence type="ECO:0000259" key="5">
    <source>
        <dbReference type="PROSITE" id="PS50102"/>
    </source>
</evidence>
<evidence type="ECO:0000256" key="3">
    <source>
        <dbReference type="PROSITE-ProRule" id="PRU00176"/>
    </source>
</evidence>
<proteinExistence type="predicted"/>
<feature type="region of interest" description="Disordered" evidence="4">
    <location>
        <begin position="564"/>
        <end position="619"/>
    </location>
</feature>
<dbReference type="GO" id="GO:0031322">
    <property type="term" value="P:ascospore-type prospore-specific spindle pole body remodeling"/>
    <property type="evidence" value="ECO:0007669"/>
    <property type="project" value="EnsemblFungi"/>
</dbReference>
<dbReference type="InterPro" id="IPR012677">
    <property type="entry name" value="Nucleotide-bd_a/b_plait_sf"/>
</dbReference>
<dbReference type="SMART" id="SM00360">
    <property type="entry name" value="RRM"/>
    <property type="match status" value="2"/>
</dbReference>
<feature type="domain" description="RRM" evidence="5">
    <location>
        <begin position="418"/>
        <end position="496"/>
    </location>
</feature>
<protein>
    <submittedName>
        <fullName evidence="6">Meiotic RNA-binding protein 1</fullName>
    </submittedName>
</protein>
<dbReference type="GO" id="GO:0005634">
    <property type="term" value="C:nucleus"/>
    <property type="evidence" value="ECO:0000318"/>
    <property type="project" value="GO_Central"/>
</dbReference>
<evidence type="ECO:0000256" key="1">
    <source>
        <dbReference type="ARBA" id="ARBA00022737"/>
    </source>
</evidence>
<dbReference type="Gene3D" id="3.30.70.330">
    <property type="match status" value="2"/>
</dbReference>
<gene>
    <name evidence="7" type="primary">spo5</name>
    <name evidence="6" type="ORF">SJAG_04271</name>
</gene>
<dbReference type="STRING" id="402676.B6K6E1"/>
<accession>B6K6E1</accession>
<dbReference type="InterPro" id="IPR035979">
    <property type="entry name" value="RBD_domain_sf"/>
</dbReference>
<feature type="compositionally biased region" description="Polar residues" evidence="4">
    <location>
        <begin position="90"/>
        <end position="101"/>
    </location>
</feature>
<feature type="compositionally biased region" description="Polar residues" evidence="4">
    <location>
        <begin position="564"/>
        <end position="576"/>
    </location>
</feature>
<dbReference type="InterPro" id="IPR000504">
    <property type="entry name" value="RRM_dom"/>
</dbReference>
<evidence type="ECO:0000313" key="6">
    <source>
        <dbReference type="EMBL" id="EEB09095.1"/>
    </source>
</evidence>
<dbReference type="GO" id="GO:0071763">
    <property type="term" value="P:nuclear membrane organization"/>
    <property type="evidence" value="ECO:0007669"/>
    <property type="project" value="EnsemblFungi"/>
</dbReference>
<keyword evidence="8" id="KW-1185">Reference proteome</keyword>
<dbReference type="Proteomes" id="UP000001744">
    <property type="component" value="Unassembled WGS sequence"/>
</dbReference>
<dbReference type="PROSITE" id="PS50102">
    <property type="entry name" value="RRM"/>
    <property type="match status" value="2"/>
</dbReference>
<feature type="compositionally biased region" description="Polar residues" evidence="4">
    <location>
        <begin position="14"/>
        <end position="29"/>
    </location>
</feature>
<dbReference type="GO" id="GO:0008143">
    <property type="term" value="F:poly(A) binding"/>
    <property type="evidence" value="ECO:0000318"/>
    <property type="project" value="GO_Central"/>
</dbReference>
<dbReference type="GO" id="GO:0007135">
    <property type="term" value="P:meiosis II"/>
    <property type="evidence" value="ECO:0007669"/>
    <property type="project" value="EnsemblFungi"/>
</dbReference>
<dbReference type="SUPFAM" id="SSF54928">
    <property type="entry name" value="RNA-binding domain, RBD"/>
    <property type="match status" value="2"/>
</dbReference>
<organism evidence="6 8">
    <name type="scientific">Schizosaccharomyces japonicus (strain yFS275 / FY16936)</name>
    <name type="common">Fission yeast</name>
    <dbReference type="NCBI Taxonomy" id="402676"/>
    <lineage>
        <taxon>Eukaryota</taxon>
        <taxon>Fungi</taxon>
        <taxon>Dikarya</taxon>
        <taxon>Ascomycota</taxon>
        <taxon>Taphrinomycotina</taxon>
        <taxon>Schizosaccharomycetes</taxon>
        <taxon>Schizosaccharomycetales</taxon>
        <taxon>Schizosaccharomycetaceae</taxon>
        <taxon>Schizosaccharomyces</taxon>
    </lineage>
</organism>
<dbReference type="GO" id="GO:0003730">
    <property type="term" value="F:mRNA 3'-UTR binding"/>
    <property type="evidence" value="ECO:0000318"/>
    <property type="project" value="GO_Central"/>
</dbReference>
<dbReference type="RefSeq" id="XP_002175388.1">
    <property type="nucleotide sequence ID" value="XM_002175352.2"/>
</dbReference>
<name>B6K6E1_SCHJY</name>
<dbReference type="VEuPathDB" id="FungiDB:SJAG_04271"/>
<dbReference type="GeneID" id="7052533"/>
<dbReference type="HOGENOM" id="CLU_447703_0_0_1"/>
<dbReference type="JaponicusDB" id="SJAG_04271">
    <property type="gene designation" value="spo5"/>
</dbReference>
<evidence type="ECO:0000256" key="4">
    <source>
        <dbReference type="SAM" id="MobiDB-lite"/>
    </source>
</evidence>
<dbReference type="GO" id="GO:0007127">
    <property type="term" value="P:meiosis I"/>
    <property type="evidence" value="ECO:0007669"/>
    <property type="project" value="EnsemblFungi"/>
</dbReference>
<evidence type="ECO:0000256" key="2">
    <source>
        <dbReference type="ARBA" id="ARBA00022884"/>
    </source>
</evidence>
<feature type="domain" description="RRM" evidence="5">
    <location>
        <begin position="330"/>
        <end position="395"/>
    </location>
</feature>
<dbReference type="EMBL" id="KE651167">
    <property type="protein sequence ID" value="EEB09095.1"/>
    <property type="molecule type" value="Genomic_DNA"/>
</dbReference>
<evidence type="ECO:0000313" key="8">
    <source>
        <dbReference type="Proteomes" id="UP000001744"/>
    </source>
</evidence>
<dbReference type="GO" id="GO:0005829">
    <property type="term" value="C:cytosol"/>
    <property type="evidence" value="ECO:0000318"/>
    <property type="project" value="GO_Central"/>
</dbReference>
<sequence>MTGVEVQSKDLHATQLSPAQDPFSTTEGVVLSTETSIADEDVIHDNKTENSTVILLTPQSSPDGETHRLPFSPETQLPPKPCHFPKENESSNPNVSSIVDSNTLYDNSENQTYLMPPPFLAPAVYPMAPMNIPTAYVQTGYLPAPYMNYADPQTSVLKASNVYPQTPQFYNNWAQKPMNQPFNPLNPQTMKQPYMENSLPPQCVTQLTNPTMPPMFAEMPQANQTPYPPMMNPGLLSAPYGPPSIATAAPFIPPIPGNGLQNYVIPFPVLKDPASQNNESLPKEITGYDQNQLLALALVQPAIPPAIPSMFPAGSANESKKATTVDANDRNVYIRGLPPNTSDELLLMYVQRFGLIESSKAIIDINNNTCKGYGFACFQKQEDAYLCIACMSLCGYQCSFAKESFSSRLKSLQDRDSTNLYISNLPPDWTEDDILKLLNSEKVVSVRVLRDNNNRSRGVGFARMQDRDTAEKTIEEFNGHIISQELPQLLIRFADSPEQKSFKGRTQKRRMWRAREYNVLTKNMVNKEPPMMPGYDGFSGPKGMLPNMGVYYVEPPVINVPTENYRWSNPSKNQTENSREKQETNETTNPTKSNTRKKSQPFQRNKSQNKKKQELNKVN</sequence>
<reference evidence="6 8" key="1">
    <citation type="journal article" date="2011" name="Science">
        <title>Comparative functional genomics of the fission yeasts.</title>
        <authorList>
            <person name="Rhind N."/>
            <person name="Chen Z."/>
            <person name="Yassour M."/>
            <person name="Thompson D.A."/>
            <person name="Haas B.J."/>
            <person name="Habib N."/>
            <person name="Wapinski I."/>
            <person name="Roy S."/>
            <person name="Lin M.F."/>
            <person name="Heiman D.I."/>
            <person name="Young S.K."/>
            <person name="Furuya K."/>
            <person name="Guo Y."/>
            <person name="Pidoux A."/>
            <person name="Chen H.M."/>
            <person name="Robbertse B."/>
            <person name="Goldberg J.M."/>
            <person name="Aoki K."/>
            <person name="Bayne E.H."/>
            <person name="Berlin A.M."/>
            <person name="Desjardins C.A."/>
            <person name="Dobbs E."/>
            <person name="Dukaj L."/>
            <person name="Fan L."/>
            <person name="FitzGerald M.G."/>
            <person name="French C."/>
            <person name="Gujja S."/>
            <person name="Hansen K."/>
            <person name="Keifenheim D."/>
            <person name="Levin J.Z."/>
            <person name="Mosher R.A."/>
            <person name="Mueller C.A."/>
            <person name="Pfiffner J."/>
            <person name="Priest M."/>
            <person name="Russ C."/>
            <person name="Smialowska A."/>
            <person name="Swoboda P."/>
            <person name="Sykes S.M."/>
            <person name="Vaughn M."/>
            <person name="Vengrova S."/>
            <person name="Yoder R."/>
            <person name="Zeng Q."/>
            <person name="Allshire R."/>
            <person name="Baulcombe D."/>
            <person name="Birren B.W."/>
            <person name="Brown W."/>
            <person name="Ekwall K."/>
            <person name="Kellis M."/>
            <person name="Leatherwood J."/>
            <person name="Levin H."/>
            <person name="Margalit H."/>
            <person name="Martienssen R."/>
            <person name="Nieduszynski C.A."/>
            <person name="Spatafora J.W."/>
            <person name="Friedman N."/>
            <person name="Dalgaard J.Z."/>
            <person name="Baumann P."/>
            <person name="Niki H."/>
            <person name="Regev A."/>
            <person name="Nusbaum C."/>
        </authorList>
    </citation>
    <scope>NUCLEOTIDE SEQUENCE [LARGE SCALE GENOMIC DNA]</scope>
    <source>
        <strain evidence="8">yFS275 / FY16936</strain>
    </source>
</reference>
<dbReference type="eggNOG" id="KOG4733">
    <property type="taxonomic scope" value="Eukaryota"/>
</dbReference>
<dbReference type="Pfam" id="PF00076">
    <property type="entry name" value="RRM_1"/>
    <property type="match status" value="2"/>
</dbReference>
<feature type="region of interest" description="Disordered" evidence="4">
    <location>
        <begin position="1"/>
        <end position="29"/>
    </location>
</feature>
<keyword evidence="1" id="KW-0677">Repeat</keyword>
<keyword evidence="2 3" id="KW-0694">RNA-binding</keyword>
<dbReference type="OrthoDB" id="271725at2759"/>
<dbReference type="PANTHER" id="PTHR24012">
    <property type="entry name" value="RNA BINDING PROTEIN"/>
    <property type="match status" value="1"/>
</dbReference>
<dbReference type="GO" id="GO:0008266">
    <property type="term" value="F:poly(U) RNA binding"/>
    <property type="evidence" value="ECO:0000318"/>
    <property type="project" value="GO_Central"/>
</dbReference>
<dbReference type="AlphaFoldDB" id="B6K6E1"/>
<feature type="region of interest" description="Disordered" evidence="4">
    <location>
        <begin position="56"/>
        <end position="101"/>
    </location>
</feature>